<organism evidence="3 4">
    <name type="scientific">Paraburkholderia elongata</name>
    <dbReference type="NCBI Taxonomy" id="2675747"/>
    <lineage>
        <taxon>Bacteria</taxon>
        <taxon>Pseudomonadati</taxon>
        <taxon>Pseudomonadota</taxon>
        <taxon>Betaproteobacteria</taxon>
        <taxon>Burkholderiales</taxon>
        <taxon>Burkholderiaceae</taxon>
        <taxon>Paraburkholderia</taxon>
    </lineage>
</organism>
<gene>
    <name evidence="3" type="ORF">GNZ13_46990</name>
</gene>
<dbReference type="InterPro" id="IPR029058">
    <property type="entry name" value="AB_hydrolase_fold"/>
</dbReference>
<dbReference type="PIRSF" id="PIRSF017388">
    <property type="entry name" value="Esterase_lipase"/>
    <property type="match status" value="1"/>
</dbReference>
<sequence>MKVRNSLATDISYAGNDHAVLLLHGLRSTPQELGYIARRLSQGGFGVLAPYIEGYGLDSPCTSWKEWLAEVRMHYSTLRRRYRTVSVAGLCIGATLGLALAAEESDVAALSLLSVTLFYDGWTIPWYQCFLNLAYHTPLRHFYSFSEREPYGLKNKALRAKVAKSMRQKGDSEIGAASLSLRHIYEAHSLAQHVKTRLPHINVNCLLIHSIDDDTSTVANAEVVHNRIGSTVKRKIFIDDCYHIITMDNERELVARETRWFFEEASSTPPDSQDEVQRISASLHLHL</sequence>
<reference evidence="3 4" key="1">
    <citation type="submission" date="2019-11" db="EMBL/GenBank/DDBJ databases">
        <title>Metabolism of dissolved organic matter in forest soils.</title>
        <authorList>
            <person name="Cyle K.T."/>
            <person name="Wilhelm R.C."/>
            <person name="Martinez C.E."/>
        </authorList>
    </citation>
    <scope>NUCLEOTIDE SEQUENCE [LARGE SCALE GENOMIC DNA]</scope>
    <source>
        <strain evidence="3 4">5N</strain>
    </source>
</reference>
<feature type="domain" description="Serine aminopeptidase S33" evidence="2">
    <location>
        <begin position="17"/>
        <end position="249"/>
    </location>
</feature>
<comment type="caution">
    <text evidence="3">The sequence shown here is derived from an EMBL/GenBank/DDBJ whole genome shotgun (WGS) entry which is preliminary data.</text>
</comment>
<feature type="transmembrane region" description="Helical" evidence="1">
    <location>
        <begin position="82"/>
        <end position="101"/>
    </location>
</feature>
<keyword evidence="4" id="KW-1185">Reference proteome</keyword>
<evidence type="ECO:0000256" key="1">
    <source>
        <dbReference type="SAM" id="Phobius"/>
    </source>
</evidence>
<dbReference type="Proteomes" id="UP000655523">
    <property type="component" value="Unassembled WGS sequence"/>
</dbReference>
<accession>A0A972P1Z2</accession>
<name>A0A972P1Z2_9BURK</name>
<dbReference type="EMBL" id="WOEZ01000290">
    <property type="protein sequence ID" value="NPT61877.1"/>
    <property type="molecule type" value="Genomic_DNA"/>
</dbReference>
<evidence type="ECO:0000313" key="3">
    <source>
        <dbReference type="EMBL" id="NPT61877.1"/>
    </source>
</evidence>
<evidence type="ECO:0000313" key="4">
    <source>
        <dbReference type="Proteomes" id="UP000655523"/>
    </source>
</evidence>
<keyword evidence="1" id="KW-0472">Membrane</keyword>
<dbReference type="SUPFAM" id="SSF53474">
    <property type="entry name" value="alpha/beta-Hydrolases"/>
    <property type="match status" value="1"/>
</dbReference>
<dbReference type="InterPro" id="IPR012354">
    <property type="entry name" value="Esterase_lipase"/>
</dbReference>
<dbReference type="RefSeq" id="WP_172177921.1">
    <property type="nucleotide sequence ID" value="NZ_WOEZ01000290.1"/>
</dbReference>
<evidence type="ECO:0000259" key="2">
    <source>
        <dbReference type="Pfam" id="PF12146"/>
    </source>
</evidence>
<keyword evidence="3" id="KW-0378">Hydrolase</keyword>
<dbReference type="Pfam" id="PF12146">
    <property type="entry name" value="Hydrolase_4"/>
    <property type="match status" value="1"/>
</dbReference>
<proteinExistence type="predicted"/>
<dbReference type="InterPro" id="IPR022742">
    <property type="entry name" value="Hydrolase_4"/>
</dbReference>
<keyword evidence="1" id="KW-0812">Transmembrane</keyword>
<dbReference type="GO" id="GO:0052689">
    <property type="term" value="F:carboxylic ester hydrolase activity"/>
    <property type="evidence" value="ECO:0007669"/>
    <property type="project" value="InterPro"/>
</dbReference>
<dbReference type="AlphaFoldDB" id="A0A972P1Z2"/>
<protein>
    <submittedName>
        <fullName evidence="3">Alpha/beta fold hydrolase</fullName>
    </submittedName>
</protein>
<dbReference type="Gene3D" id="3.40.50.1820">
    <property type="entry name" value="alpha/beta hydrolase"/>
    <property type="match status" value="1"/>
</dbReference>
<keyword evidence="1" id="KW-1133">Transmembrane helix</keyword>